<dbReference type="GO" id="GO:0036396">
    <property type="term" value="C:RNA N6-methyladenosine methyltransferase complex"/>
    <property type="evidence" value="ECO:0007669"/>
    <property type="project" value="TreeGrafter"/>
</dbReference>
<feature type="compositionally biased region" description="Gly residues" evidence="6">
    <location>
        <begin position="423"/>
        <end position="455"/>
    </location>
</feature>
<dbReference type="InterPro" id="IPR007757">
    <property type="entry name" value="MT-A70-like"/>
</dbReference>
<sequence>MGDRLKALKERSQERRKLLALQFGVSDPDKIGQVLRGKQEKEELESEKKEHGSLDPDQPQAKKAASGFDVSSPYNNDSDEVLDDLDVDDEDKEAIYIDSSAFLKGTQSANPHNDYSQNCVDTGERPQNFIRDVGLANRFEEYPKLRELIRLKDELIQKTNTPPMYLKCDLETFDLRDLECKFDVILLEPPLEEYQRSLGVHRDKYWSWEEIEQLEIEQVADTRSFIWIWCGSSDGLDAGRRCLKKWGFRRCEDICWIKTNIKNPGHIKNLEPKSIFQRTKEHCLMGIKGTVRRSTDGDFIHANVDIDLIIEESKPHGSDEKPVEIFHVIEHFCLGRRRLHIFGRDSMIRPGWLSIGPDLTTSNFDPEMYNSFFTKEPGYTTGCTEEIERLRPKSPPPKMKGGAASSSGSRGGSMRTGLNSRGGASGSRGGAMSGWQGRGRSSGRGGYRGRGGGAHRQGPPQR</sequence>
<dbReference type="InterPro" id="IPR045123">
    <property type="entry name" value="METTL14-like"/>
</dbReference>
<dbReference type="InterPro" id="IPR029063">
    <property type="entry name" value="SAM-dependent_MTases_sf"/>
</dbReference>
<evidence type="ECO:0000256" key="6">
    <source>
        <dbReference type="SAM" id="MobiDB-lite"/>
    </source>
</evidence>
<dbReference type="PROSITE" id="PS51143">
    <property type="entry name" value="MT_A70"/>
    <property type="match status" value="1"/>
</dbReference>
<evidence type="ECO:0000256" key="1">
    <source>
        <dbReference type="ARBA" id="ARBA00004123"/>
    </source>
</evidence>
<dbReference type="PANTHER" id="PTHR13107:SF0">
    <property type="entry name" value="N6-ADENOSINE-METHYLTRANSFERASE NON-CATALYTIC SUBUNIT"/>
    <property type="match status" value="1"/>
</dbReference>
<evidence type="ECO:0000256" key="3">
    <source>
        <dbReference type="ARBA" id="ARBA00032942"/>
    </source>
</evidence>
<evidence type="ECO:0000313" key="7">
    <source>
        <dbReference type="EMBL" id="KAK2165712.1"/>
    </source>
</evidence>
<dbReference type="EMBL" id="JAODUP010000046">
    <property type="protein sequence ID" value="KAK2165712.1"/>
    <property type="molecule type" value="Genomic_DNA"/>
</dbReference>
<name>A0AAD9NCY1_9ANNE</name>
<dbReference type="PROSITE" id="PS51592">
    <property type="entry name" value="SAM_MTA70L_2"/>
    <property type="match status" value="1"/>
</dbReference>
<comment type="subcellular location">
    <subcellularLocation>
        <location evidence="1">Nucleus</location>
    </subcellularLocation>
</comment>
<feature type="region of interest" description="Disordered" evidence="6">
    <location>
        <begin position="388"/>
        <end position="462"/>
    </location>
</feature>
<evidence type="ECO:0000256" key="2">
    <source>
        <dbReference type="ARBA" id="ARBA00023242"/>
    </source>
</evidence>
<gene>
    <name evidence="7" type="ORF">LSH36_46g06027</name>
</gene>
<proteinExistence type="inferred from homology"/>
<evidence type="ECO:0000313" key="8">
    <source>
        <dbReference type="Proteomes" id="UP001208570"/>
    </source>
</evidence>
<dbReference type="AlphaFoldDB" id="A0AAD9NCY1"/>
<keyword evidence="8" id="KW-1185">Reference proteome</keyword>
<dbReference type="Pfam" id="PF05063">
    <property type="entry name" value="MT-A70"/>
    <property type="match status" value="1"/>
</dbReference>
<dbReference type="PANTHER" id="PTHR13107">
    <property type="entry name" value="N6-ADENOSINE-METHYLTRANSFERASE NON-CATALYTIC SUBUNIT"/>
    <property type="match status" value="1"/>
</dbReference>
<organism evidence="7 8">
    <name type="scientific">Paralvinella palmiformis</name>
    <dbReference type="NCBI Taxonomy" id="53620"/>
    <lineage>
        <taxon>Eukaryota</taxon>
        <taxon>Metazoa</taxon>
        <taxon>Spiralia</taxon>
        <taxon>Lophotrochozoa</taxon>
        <taxon>Annelida</taxon>
        <taxon>Polychaeta</taxon>
        <taxon>Sedentaria</taxon>
        <taxon>Canalipalpata</taxon>
        <taxon>Terebellida</taxon>
        <taxon>Terebelliformia</taxon>
        <taxon>Alvinellidae</taxon>
        <taxon>Paralvinella</taxon>
    </lineage>
</organism>
<dbReference type="GO" id="GO:0003729">
    <property type="term" value="F:mRNA binding"/>
    <property type="evidence" value="ECO:0007669"/>
    <property type="project" value="TreeGrafter"/>
</dbReference>
<feature type="region of interest" description="Disordered" evidence="6">
    <location>
        <begin position="29"/>
        <end position="81"/>
    </location>
</feature>
<comment type="similarity">
    <text evidence="5">Belongs to the MT-A70-like family.</text>
</comment>
<evidence type="ECO:0000256" key="4">
    <source>
        <dbReference type="ARBA" id="ARBA00049757"/>
    </source>
</evidence>
<feature type="compositionally biased region" description="Low complexity" evidence="6">
    <location>
        <begin position="399"/>
        <end position="415"/>
    </location>
</feature>
<keyword evidence="2" id="KW-0539">Nucleus</keyword>
<comment type="caution">
    <text evidence="7">The sequence shown here is derived from an EMBL/GenBank/DDBJ whole genome shotgun (WGS) entry which is preliminary data.</text>
</comment>
<evidence type="ECO:0000256" key="5">
    <source>
        <dbReference type="PROSITE-ProRule" id="PRU00489"/>
    </source>
</evidence>
<protein>
    <recommendedName>
        <fullName evidence="4">N(6)-adenosine-methyltransferase non-catalytic subunit METTL14</fullName>
    </recommendedName>
    <alternativeName>
        <fullName evidence="3">Methyltransferase-like protein 14</fullName>
    </alternativeName>
</protein>
<dbReference type="Proteomes" id="UP001208570">
    <property type="component" value="Unassembled WGS sequence"/>
</dbReference>
<accession>A0AAD9NCY1</accession>
<dbReference type="SUPFAM" id="SSF53335">
    <property type="entry name" value="S-adenosyl-L-methionine-dependent methyltransferases"/>
    <property type="match status" value="1"/>
</dbReference>
<reference evidence="7" key="1">
    <citation type="journal article" date="2023" name="Mol. Biol. Evol.">
        <title>Third-Generation Sequencing Reveals the Adaptive Role of the Epigenome in Three Deep-Sea Polychaetes.</title>
        <authorList>
            <person name="Perez M."/>
            <person name="Aroh O."/>
            <person name="Sun Y."/>
            <person name="Lan Y."/>
            <person name="Juniper S.K."/>
            <person name="Young C.R."/>
            <person name="Angers B."/>
            <person name="Qian P.Y."/>
        </authorList>
    </citation>
    <scope>NUCLEOTIDE SEQUENCE</scope>
    <source>
        <strain evidence="7">P08H-3</strain>
    </source>
</reference>
<dbReference type="GO" id="GO:0005634">
    <property type="term" value="C:nucleus"/>
    <property type="evidence" value="ECO:0007669"/>
    <property type="project" value="UniProtKB-SubCell"/>
</dbReference>
<feature type="compositionally biased region" description="Basic and acidic residues" evidence="6">
    <location>
        <begin position="37"/>
        <end position="54"/>
    </location>
</feature>